<evidence type="ECO:0000256" key="2">
    <source>
        <dbReference type="ARBA" id="ARBA00006448"/>
    </source>
</evidence>
<dbReference type="InterPro" id="IPR007353">
    <property type="entry name" value="DUF421"/>
</dbReference>
<dbReference type="AlphaFoldDB" id="A0A4Q1DCV5"/>
<organism evidence="9 10">
    <name type="scientific">Filimonas effusa</name>
    <dbReference type="NCBI Taxonomy" id="2508721"/>
    <lineage>
        <taxon>Bacteria</taxon>
        <taxon>Pseudomonadati</taxon>
        <taxon>Bacteroidota</taxon>
        <taxon>Chitinophagia</taxon>
        <taxon>Chitinophagales</taxon>
        <taxon>Chitinophagaceae</taxon>
        <taxon>Filimonas</taxon>
    </lineage>
</organism>
<dbReference type="Proteomes" id="UP000290545">
    <property type="component" value="Unassembled WGS sequence"/>
</dbReference>
<evidence type="ECO:0000256" key="6">
    <source>
        <dbReference type="ARBA" id="ARBA00023136"/>
    </source>
</evidence>
<keyword evidence="5 7" id="KW-1133">Transmembrane helix</keyword>
<proteinExistence type="inferred from homology"/>
<comment type="caution">
    <text evidence="9">The sequence shown here is derived from an EMBL/GenBank/DDBJ whole genome shotgun (WGS) entry which is preliminary data.</text>
</comment>
<keyword evidence="4 7" id="KW-0812">Transmembrane</keyword>
<evidence type="ECO:0000256" key="1">
    <source>
        <dbReference type="ARBA" id="ARBA00004651"/>
    </source>
</evidence>
<reference evidence="9 10" key="1">
    <citation type="submission" date="2019-01" db="EMBL/GenBank/DDBJ databases">
        <title>Filimonas sp. strain TTM-71.</title>
        <authorList>
            <person name="Chen W.-M."/>
        </authorList>
    </citation>
    <scope>NUCLEOTIDE SEQUENCE [LARGE SCALE GENOMIC DNA]</scope>
    <source>
        <strain evidence="9 10">TTM-71</strain>
    </source>
</reference>
<evidence type="ECO:0000256" key="3">
    <source>
        <dbReference type="ARBA" id="ARBA00022475"/>
    </source>
</evidence>
<evidence type="ECO:0000256" key="4">
    <source>
        <dbReference type="ARBA" id="ARBA00022692"/>
    </source>
</evidence>
<dbReference type="PANTHER" id="PTHR34582">
    <property type="entry name" value="UPF0702 TRANSMEMBRANE PROTEIN YCAP"/>
    <property type="match status" value="1"/>
</dbReference>
<gene>
    <name evidence="9" type="ORF">ESB13_11140</name>
</gene>
<evidence type="ECO:0000313" key="10">
    <source>
        <dbReference type="Proteomes" id="UP000290545"/>
    </source>
</evidence>
<dbReference type="Pfam" id="PF04239">
    <property type="entry name" value="DUF421"/>
    <property type="match status" value="1"/>
</dbReference>
<evidence type="ECO:0000256" key="5">
    <source>
        <dbReference type="ARBA" id="ARBA00022989"/>
    </source>
</evidence>
<evidence type="ECO:0000256" key="7">
    <source>
        <dbReference type="SAM" id="Phobius"/>
    </source>
</evidence>
<name>A0A4Q1DCV5_9BACT</name>
<dbReference type="Gene3D" id="3.30.240.20">
    <property type="entry name" value="bsu07140 like domains"/>
    <property type="match status" value="1"/>
</dbReference>
<dbReference type="GO" id="GO:0005886">
    <property type="term" value="C:plasma membrane"/>
    <property type="evidence" value="ECO:0007669"/>
    <property type="project" value="UniProtKB-SubCell"/>
</dbReference>
<evidence type="ECO:0000259" key="8">
    <source>
        <dbReference type="Pfam" id="PF04239"/>
    </source>
</evidence>
<comment type="subcellular location">
    <subcellularLocation>
        <location evidence="1">Cell membrane</location>
        <topology evidence="1">Multi-pass membrane protein</topology>
    </subcellularLocation>
</comment>
<sequence length="143" mass="15724">MSMRSLMAFLVTLVLIRVAGIRTFGKRSAFDNVVTIMLGAILSRIVVGASPVLPTIAASAVLVLIHRLLGRIAYQHSAFSKLLKSEAVCLFRDGAPLHDNMKQTAISLHDMEEAVRTQLHQDNFEGVKEMYIERTGSISIITT</sequence>
<evidence type="ECO:0000313" key="9">
    <source>
        <dbReference type="EMBL" id="RXK87302.1"/>
    </source>
</evidence>
<keyword evidence="10" id="KW-1185">Reference proteome</keyword>
<comment type="similarity">
    <text evidence="2">Belongs to the UPF0702 family.</text>
</comment>
<keyword evidence="3" id="KW-1003">Cell membrane</keyword>
<keyword evidence="6 7" id="KW-0472">Membrane</keyword>
<dbReference type="EMBL" id="SDHZ01000001">
    <property type="protein sequence ID" value="RXK87302.1"/>
    <property type="molecule type" value="Genomic_DNA"/>
</dbReference>
<feature type="domain" description="YetF C-terminal" evidence="8">
    <location>
        <begin position="77"/>
        <end position="142"/>
    </location>
</feature>
<dbReference type="OrthoDB" id="9793799at2"/>
<dbReference type="InterPro" id="IPR023090">
    <property type="entry name" value="UPF0702_alpha/beta_dom_sf"/>
</dbReference>
<protein>
    <recommendedName>
        <fullName evidence="8">YetF C-terminal domain-containing protein</fullName>
    </recommendedName>
</protein>
<feature type="transmembrane region" description="Helical" evidence="7">
    <location>
        <begin position="36"/>
        <end position="65"/>
    </location>
</feature>
<accession>A0A4Q1DCV5</accession>
<dbReference type="PANTHER" id="PTHR34582:SF6">
    <property type="entry name" value="UPF0702 TRANSMEMBRANE PROTEIN YCAP"/>
    <property type="match status" value="1"/>
</dbReference>